<evidence type="ECO:0000313" key="1">
    <source>
        <dbReference type="EMBL" id="GIF99542.1"/>
    </source>
</evidence>
<name>A0A8J3KAQ5_9ACTN</name>
<sequence>MDDAPSATPHRNEDMATMLAARVRAEFGDPAGWPRPEGYPDALALCAIDSIQSIGVRYESVGNVVTRYRKFRRDQGGDPAVDGLPQLLRTFEDVGGVEAWAARIGTANRTSTHPGAPLKALAIEQAANALSALDVLTCRDLRACESDQLEAVRSAWCGVPGQGSGTSWRYLLMLAGVPGVKPDRMIIRFVAGTVSRSEGSVSASLAAAVVLRAAEQLGVTATELDHVVWRRQSGRDTDDRG</sequence>
<reference evidence="1 2" key="1">
    <citation type="submission" date="2021-01" db="EMBL/GenBank/DDBJ databases">
        <title>Whole genome shotgun sequence of Catellatospora citrea NBRC 14495.</title>
        <authorList>
            <person name="Komaki H."/>
            <person name="Tamura T."/>
        </authorList>
    </citation>
    <scope>NUCLEOTIDE SEQUENCE [LARGE SCALE GENOMIC DNA]</scope>
    <source>
        <strain evidence="1 2">NBRC 14495</strain>
    </source>
</reference>
<dbReference type="AlphaFoldDB" id="A0A8J3KAQ5"/>
<keyword evidence="2" id="KW-1185">Reference proteome</keyword>
<proteinExistence type="predicted"/>
<accession>A0A8J3KAQ5</accession>
<evidence type="ECO:0000313" key="2">
    <source>
        <dbReference type="Proteomes" id="UP000659904"/>
    </source>
</evidence>
<dbReference type="RefSeq" id="WP_120322157.1">
    <property type="nucleotide sequence ID" value="NZ_BONH01000021.1"/>
</dbReference>
<comment type="caution">
    <text evidence="1">The sequence shown here is derived from an EMBL/GenBank/DDBJ whole genome shotgun (WGS) entry which is preliminary data.</text>
</comment>
<gene>
    <name evidence="1" type="ORF">Cci01nite_46360</name>
</gene>
<keyword evidence="1" id="KW-0575">Peroxidase</keyword>
<organism evidence="1 2">
    <name type="scientific">Catellatospora citrea</name>
    <dbReference type="NCBI Taxonomy" id="53366"/>
    <lineage>
        <taxon>Bacteria</taxon>
        <taxon>Bacillati</taxon>
        <taxon>Actinomycetota</taxon>
        <taxon>Actinomycetes</taxon>
        <taxon>Micromonosporales</taxon>
        <taxon>Micromonosporaceae</taxon>
        <taxon>Catellatospora</taxon>
    </lineage>
</organism>
<dbReference type="GO" id="GO:0004601">
    <property type="term" value="F:peroxidase activity"/>
    <property type="evidence" value="ECO:0007669"/>
    <property type="project" value="UniProtKB-KW"/>
</dbReference>
<protein>
    <submittedName>
        <fullName evidence="1">Heme peroxidase</fullName>
    </submittedName>
</protein>
<keyword evidence="1" id="KW-0560">Oxidoreductase</keyword>
<dbReference type="Proteomes" id="UP000659904">
    <property type="component" value="Unassembled WGS sequence"/>
</dbReference>
<dbReference type="EMBL" id="BONH01000021">
    <property type="protein sequence ID" value="GIF99542.1"/>
    <property type="molecule type" value="Genomic_DNA"/>
</dbReference>